<protein>
    <submittedName>
        <fullName evidence="1">Uncharacterized protein</fullName>
    </submittedName>
</protein>
<evidence type="ECO:0000313" key="2">
    <source>
        <dbReference type="Proteomes" id="UP000299102"/>
    </source>
</evidence>
<gene>
    <name evidence="1" type="ORF">EVAR_90104_1</name>
</gene>
<accession>A0A4C1WZW5</accession>
<dbReference type="EMBL" id="BGZK01000692">
    <property type="protein sequence ID" value="GBP56433.1"/>
    <property type="molecule type" value="Genomic_DNA"/>
</dbReference>
<keyword evidence="2" id="KW-1185">Reference proteome</keyword>
<evidence type="ECO:0000313" key="1">
    <source>
        <dbReference type="EMBL" id="GBP56433.1"/>
    </source>
</evidence>
<organism evidence="1 2">
    <name type="scientific">Eumeta variegata</name>
    <name type="common">Bagworm moth</name>
    <name type="synonym">Eumeta japonica</name>
    <dbReference type="NCBI Taxonomy" id="151549"/>
    <lineage>
        <taxon>Eukaryota</taxon>
        <taxon>Metazoa</taxon>
        <taxon>Ecdysozoa</taxon>
        <taxon>Arthropoda</taxon>
        <taxon>Hexapoda</taxon>
        <taxon>Insecta</taxon>
        <taxon>Pterygota</taxon>
        <taxon>Neoptera</taxon>
        <taxon>Endopterygota</taxon>
        <taxon>Lepidoptera</taxon>
        <taxon>Glossata</taxon>
        <taxon>Ditrysia</taxon>
        <taxon>Tineoidea</taxon>
        <taxon>Psychidae</taxon>
        <taxon>Oiketicinae</taxon>
        <taxon>Eumeta</taxon>
    </lineage>
</organism>
<comment type="caution">
    <text evidence="1">The sequence shown here is derived from an EMBL/GenBank/DDBJ whole genome shotgun (WGS) entry which is preliminary data.</text>
</comment>
<dbReference type="STRING" id="151549.A0A4C1WZW5"/>
<dbReference type="AlphaFoldDB" id="A0A4C1WZW5"/>
<sequence length="114" mass="12780">MHNDCPDNGSRSQTLKRCCSSGFYARWNSSTKNGTDLRLGVRALLIIARLTVDEKTVQRCWFPRMWNSSTKNGTDLRLGVRALLIIARLTVNEKTCSGAGFRACGTLRRRTAQT</sequence>
<reference evidence="1 2" key="1">
    <citation type="journal article" date="2019" name="Commun. Biol.">
        <title>The bagworm genome reveals a unique fibroin gene that provides high tensile strength.</title>
        <authorList>
            <person name="Kono N."/>
            <person name="Nakamura H."/>
            <person name="Ohtoshi R."/>
            <person name="Tomita M."/>
            <person name="Numata K."/>
            <person name="Arakawa K."/>
        </authorList>
    </citation>
    <scope>NUCLEOTIDE SEQUENCE [LARGE SCALE GENOMIC DNA]</scope>
</reference>
<name>A0A4C1WZW5_EUMVA</name>
<dbReference type="Proteomes" id="UP000299102">
    <property type="component" value="Unassembled WGS sequence"/>
</dbReference>
<proteinExistence type="predicted"/>